<accession>A0A6A5T336</accession>
<evidence type="ECO:0000256" key="2">
    <source>
        <dbReference type="ARBA" id="ARBA00022555"/>
    </source>
</evidence>
<dbReference type="InterPro" id="IPR036416">
    <property type="entry name" value="Pept_tRNA_hydro_sf"/>
</dbReference>
<comment type="similarity">
    <text evidence="5">Belongs to the PTH family.</text>
</comment>
<dbReference type="InterPro" id="IPR018171">
    <property type="entry name" value="Pept_tRNA_hydro_CS"/>
</dbReference>
<dbReference type="InterPro" id="IPR001328">
    <property type="entry name" value="Pept_tRNA_hydro"/>
</dbReference>
<evidence type="ECO:0000256" key="4">
    <source>
        <dbReference type="ARBA" id="ARBA00022884"/>
    </source>
</evidence>
<dbReference type="NCBIfam" id="TIGR00447">
    <property type="entry name" value="pth"/>
    <property type="match status" value="1"/>
</dbReference>
<dbReference type="Proteomes" id="UP000800038">
    <property type="component" value="Unassembled WGS sequence"/>
</dbReference>
<evidence type="ECO:0000256" key="5">
    <source>
        <dbReference type="ARBA" id="ARBA00038063"/>
    </source>
</evidence>
<reference evidence="7" key="1">
    <citation type="journal article" date="2020" name="Stud. Mycol.">
        <title>101 Dothideomycetes genomes: a test case for predicting lifestyles and emergence of pathogens.</title>
        <authorList>
            <person name="Haridas S."/>
            <person name="Albert R."/>
            <person name="Binder M."/>
            <person name="Bloem J."/>
            <person name="Labutti K."/>
            <person name="Salamov A."/>
            <person name="Andreopoulos B."/>
            <person name="Baker S."/>
            <person name="Barry K."/>
            <person name="Bills G."/>
            <person name="Bluhm B."/>
            <person name="Cannon C."/>
            <person name="Castanera R."/>
            <person name="Culley D."/>
            <person name="Daum C."/>
            <person name="Ezra D."/>
            <person name="Gonzalez J."/>
            <person name="Henrissat B."/>
            <person name="Kuo A."/>
            <person name="Liang C."/>
            <person name="Lipzen A."/>
            <person name="Lutzoni F."/>
            <person name="Magnuson J."/>
            <person name="Mondo S."/>
            <person name="Nolan M."/>
            <person name="Ohm R."/>
            <person name="Pangilinan J."/>
            <person name="Park H.-J."/>
            <person name="Ramirez L."/>
            <person name="Alfaro M."/>
            <person name="Sun H."/>
            <person name="Tritt A."/>
            <person name="Yoshinaga Y."/>
            <person name="Zwiers L.-H."/>
            <person name="Turgeon B."/>
            <person name="Goodwin S."/>
            <person name="Spatafora J."/>
            <person name="Crous P."/>
            <person name="Grigoriev I."/>
        </authorList>
    </citation>
    <scope>NUCLEOTIDE SEQUENCE</scope>
    <source>
        <strain evidence="7">CBS 161.51</strain>
    </source>
</reference>
<proteinExistence type="inferred from homology"/>
<keyword evidence="8" id="KW-1185">Reference proteome</keyword>
<dbReference type="PROSITE" id="PS01196">
    <property type="entry name" value="PEPT_TRNA_HYDROL_2"/>
    <property type="match status" value="1"/>
</dbReference>
<feature type="compositionally biased region" description="Low complexity" evidence="6">
    <location>
        <begin position="142"/>
        <end position="160"/>
    </location>
</feature>
<keyword evidence="3 7" id="KW-0378">Hydrolase</keyword>
<feature type="compositionally biased region" description="Acidic residues" evidence="6">
    <location>
        <begin position="87"/>
        <end position="96"/>
    </location>
</feature>
<keyword evidence="4" id="KW-0694">RNA-binding</keyword>
<dbReference type="EMBL" id="ML976000">
    <property type="protein sequence ID" value="KAF1947041.1"/>
    <property type="molecule type" value="Genomic_DNA"/>
</dbReference>
<feature type="compositionally biased region" description="Polar residues" evidence="6">
    <location>
        <begin position="116"/>
        <end position="130"/>
    </location>
</feature>
<feature type="region of interest" description="Disordered" evidence="6">
    <location>
        <begin position="17"/>
        <end position="167"/>
    </location>
</feature>
<dbReference type="GO" id="GO:0000049">
    <property type="term" value="F:tRNA binding"/>
    <property type="evidence" value="ECO:0007669"/>
    <property type="project" value="UniProtKB-KW"/>
</dbReference>
<evidence type="ECO:0000313" key="7">
    <source>
        <dbReference type="EMBL" id="KAF1947041.1"/>
    </source>
</evidence>
<dbReference type="EC" id="3.1.1.29" evidence="1"/>
<dbReference type="OrthoDB" id="1711136at2759"/>
<dbReference type="PANTHER" id="PTHR17224:SF1">
    <property type="entry name" value="PEPTIDYL-TRNA HYDROLASE"/>
    <property type="match status" value="1"/>
</dbReference>
<gene>
    <name evidence="7" type="ORF">EJ02DRAFT_450018</name>
</gene>
<protein>
    <recommendedName>
        <fullName evidence="1">peptidyl-tRNA hydrolase</fullName>
        <ecNumber evidence="1">3.1.1.29</ecNumber>
    </recommendedName>
</protein>
<name>A0A6A5T336_9PLEO</name>
<dbReference type="AlphaFoldDB" id="A0A6A5T336"/>
<feature type="compositionally biased region" description="Basic residues" evidence="6">
    <location>
        <begin position="102"/>
        <end position="115"/>
    </location>
</feature>
<sequence>MSDAITRAHVASLAASLVPVADPASEFPQTSTPDDSDIDSDGPIEITPPLNRKQLRQKNRRQELKQHEPILPAADSRVEISRNPTPDDTDSADEGYESTPPKSKKEKRKQKKQKHNSALPTPTSTDTESAPPQSRKPPNNPPKSQSTPPTTTSSSLTTLPPQMPPSSALQTAYPLLICSIGNPGPTYANTLHSAGHILTTYLSTAKSYKPFTKGLSGSVSRPPDTHMAFSLLGFKRVTSDKPEMGDDWTFWQSGSLMNVSGNGVKRAYNEWLRSIRSAAGSATLEGRLVVVHDELESALGKVTVKDGAASAKGHNGLKSCQQQLGGVKWWRVGVGIGRPESRDPNVVSKYVLGKMTSFQRQQLERSGVSVYKALEDIAAGKK</sequence>
<dbReference type="PANTHER" id="PTHR17224">
    <property type="entry name" value="PEPTIDYL-TRNA HYDROLASE"/>
    <property type="match status" value="1"/>
</dbReference>
<evidence type="ECO:0000256" key="1">
    <source>
        <dbReference type="ARBA" id="ARBA00013260"/>
    </source>
</evidence>
<dbReference type="GO" id="GO:0004045">
    <property type="term" value="F:peptidyl-tRNA hydrolase activity"/>
    <property type="evidence" value="ECO:0007669"/>
    <property type="project" value="UniProtKB-EC"/>
</dbReference>
<evidence type="ECO:0000313" key="8">
    <source>
        <dbReference type="Proteomes" id="UP000800038"/>
    </source>
</evidence>
<dbReference type="Pfam" id="PF01195">
    <property type="entry name" value="Pept_tRNA_hydro"/>
    <property type="match status" value="1"/>
</dbReference>
<keyword evidence="2" id="KW-0820">tRNA-binding</keyword>
<dbReference type="SUPFAM" id="SSF53178">
    <property type="entry name" value="Peptidyl-tRNA hydrolase-like"/>
    <property type="match status" value="1"/>
</dbReference>
<evidence type="ECO:0000256" key="6">
    <source>
        <dbReference type="SAM" id="MobiDB-lite"/>
    </source>
</evidence>
<evidence type="ECO:0000256" key="3">
    <source>
        <dbReference type="ARBA" id="ARBA00022801"/>
    </source>
</evidence>
<dbReference type="Gene3D" id="3.40.50.1470">
    <property type="entry name" value="Peptidyl-tRNA hydrolase"/>
    <property type="match status" value="1"/>
</dbReference>
<organism evidence="7 8">
    <name type="scientific">Clathrospora elynae</name>
    <dbReference type="NCBI Taxonomy" id="706981"/>
    <lineage>
        <taxon>Eukaryota</taxon>
        <taxon>Fungi</taxon>
        <taxon>Dikarya</taxon>
        <taxon>Ascomycota</taxon>
        <taxon>Pezizomycotina</taxon>
        <taxon>Dothideomycetes</taxon>
        <taxon>Pleosporomycetidae</taxon>
        <taxon>Pleosporales</taxon>
        <taxon>Diademaceae</taxon>
        <taxon>Clathrospora</taxon>
    </lineage>
</organism>